<dbReference type="Proteomes" id="UP000618733">
    <property type="component" value="Unassembled WGS sequence"/>
</dbReference>
<evidence type="ECO:0000259" key="1">
    <source>
        <dbReference type="Pfam" id="PF13280"/>
    </source>
</evidence>
<dbReference type="Pfam" id="PF13280">
    <property type="entry name" value="WYL"/>
    <property type="match status" value="1"/>
</dbReference>
<proteinExistence type="predicted"/>
<comment type="caution">
    <text evidence="3">The sequence shown here is derived from an EMBL/GenBank/DDBJ whole genome shotgun (WGS) entry which is preliminary data.</text>
</comment>
<feature type="domain" description="WYL" evidence="1">
    <location>
        <begin position="154"/>
        <end position="218"/>
    </location>
</feature>
<dbReference type="RefSeq" id="WP_200131623.1">
    <property type="nucleotide sequence ID" value="NZ_JAEHOI010000004.1"/>
</dbReference>
<dbReference type="EMBL" id="JAEHOI010000004">
    <property type="protein sequence ID" value="MBK0421406.1"/>
    <property type="molecule type" value="Genomic_DNA"/>
</dbReference>
<organism evidence="3 4">
    <name type="scientific">Leucobacter edaphi</name>
    <dbReference type="NCBI Taxonomy" id="2796472"/>
    <lineage>
        <taxon>Bacteria</taxon>
        <taxon>Bacillati</taxon>
        <taxon>Actinomycetota</taxon>
        <taxon>Actinomycetes</taxon>
        <taxon>Micrococcales</taxon>
        <taxon>Microbacteriaceae</taxon>
        <taxon>Leucobacter</taxon>
    </lineage>
</organism>
<dbReference type="PIRSF" id="PIRSF016838">
    <property type="entry name" value="PafC"/>
    <property type="match status" value="1"/>
</dbReference>
<dbReference type="InterPro" id="IPR043839">
    <property type="entry name" value="PafC_HTH"/>
</dbReference>
<gene>
    <name evidence="3" type="ORF">JD292_04870</name>
</gene>
<dbReference type="InterPro" id="IPR026881">
    <property type="entry name" value="WYL_dom"/>
</dbReference>
<accession>A0A934QB93</accession>
<protein>
    <submittedName>
        <fullName evidence="3">WYL domain-containing protein</fullName>
    </submittedName>
</protein>
<sequence length="318" mass="34232">MHKSVIAPDRVLLLLSLVAYLRDSDAPVAVSDLAERFSVTPKLIRDLVRFLGTAGVPGETMSYQDEDLFDIDWDLLEGSDEVWLTRTVAVDEAPRFAPAETAAIVAGLNALIPVLGEEDASLARELSARLAAALGGEEAMAVSITADRQDERIPAILAAIDHRVALAFEYRDAAGVPSSRRVEPLALQQGEGAWYLRAFCLDRRAERTFRVEQISALRELSDAATARAALPDTALSDPIPALVAVVAERALPRLGAFAPELLGEAGEGWIRVRITAWHRAAAIALIQAAPGLVVVEEPESARSAVRDWAERGLAAYGE</sequence>
<keyword evidence="4" id="KW-1185">Reference proteome</keyword>
<dbReference type="AlphaFoldDB" id="A0A934QB93"/>
<dbReference type="InterPro" id="IPR028349">
    <property type="entry name" value="PafC-like"/>
</dbReference>
<evidence type="ECO:0000313" key="3">
    <source>
        <dbReference type="EMBL" id="MBK0421406.1"/>
    </source>
</evidence>
<name>A0A934QB93_9MICO</name>
<dbReference type="PROSITE" id="PS52050">
    <property type="entry name" value="WYL"/>
    <property type="match status" value="1"/>
</dbReference>
<reference evidence="3" key="1">
    <citation type="submission" date="2020-12" db="EMBL/GenBank/DDBJ databases">
        <title>Leucobacter sp. CAS2, isolated from Chromium sludge.</title>
        <authorList>
            <person name="Xu Z."/>
        </authorList>
    </citation>
    <scope>NUCLEOTIDE SEQUENCE</scope>
    <source>
        <strain evidence="3">CSA2</strain>
    </source>
</reference>
<evidence type="ECO:0000313" key="4">
    <source>
        <dbReference type="Proteomes" id="UP000618733"/>
    </source>
</evidence>
<dbReference type="PANTHER" id="PTHR34580:SF3">
    <property type="entry name" value="PROTEIN PAFB"/>
    <property type="match status" value="1"/>
</dbReference>
<dbReference type="PANTHER" id="PTHR34580">
    <property type="match status" value="1"/>
</dbReference>
<dbReference type="Pfam" id="PF19187">
    <property type="entry name" value="HTH_PafC"/>
    <property type="match status" value="1"/>
</dbReference>
<dbReference type="InterPro" id="IPR051534">
    <property type="entry name" value="CBASS_pafABC_assoc_protein"/>
</dbReference>
<evidence type="ECO:0000259" key="2">
    <source>
        <dbReference type="Pfam" id="PF19187"/>
    </source>
</evidence>
<feature type="domain" description="PafC HTH" evidence="2">
    <location>
        <begin position="9"/>
        <end position="131"/>
    </location>
</feature>